<reference evidence="1 2" key="1">
    <citation type="submission" date="2022-04" db="EMBL/GenBank/DDBJ databases">
        <title>Genome sequence of C. roseum typestrain.</title>
        <authorList>
            <person name="Poehlein A."/>
            <person name="Schoch T."/>
            <person name="Duerre P."/>
            <person name="Daniel R."/>
        </authorList>
    </citation>
    <scope>NUCLEOTIDE SEQUENCE [LARGE SCALE GENOMIC DNA]</scope>
    <source>
        <strain evidence="1 2">DSM 7320</strain>
    </source>
</reference>
<keyword evidence="2" id="KW-1185">Reference proteome</keyword>
<dbReference type="Proteomes" id="UP000190951">
    <property type="component" value="Chromosome"/>
</dbReference>
<name>A0A1S8L1D7_9CLOT</name>
<accession>A0A1S8L1D7</accession>
<proteinExistence type="predicted"/>
<evidence type="ECO:0000313" key="1">
    <source>
        <dbReference type="EMBL" id="URZ09476.1"/>
    </source>
</evidence>
<evidence type="ECO:0000313" key="2">
    <source>
        <dbReference type="Proteomes" id="UP000190951"/>
    </source>
</evidence>
<gene>
    <name evidence="1" type="ORF">CROST_001470</name>
</gene>
<dbReference type="EMBL" id="CP096983">
    <property type="protein sequence ID" value="URZ09476.1"/>
    <property type="molecule type" value="Genomic_DNA"/>
</dbReference>
<sequence length="413" mass="44026">MAGLGDSAIQVAGGMSQFSVYDTGKAVYTLWANHEARAQLMTQMGNWWKQIRSGNAYVIGQTTATVLSVVVDPDDVGAAVSKASKAESLLGKMGTFSKSIAVSSVENAKNITTLPWRTIDNLGSKVADLRTVLSEGKGAIGDFRKSVVVSSAKNAKSLLTKVKSTVSDVKTVSASFAKAFGKTYAKECRKYVNTCFSASGAAGAGLEATYKVTKEGIKEAKNALRTVKAGESGSVDGTGNLSDLVKNYTDDIPVNGKVDATKMNDLKLAIQNNKFSADEIKQISAYMDSLGITEEYYSVMKTIDIGKHLKNIKGAPPADMINAHAHHILFKNGLGKTQKKLVLEGQKILRKYGIDPIIGGENLVWAPNGVIGQHNLEAIQNVVNQLKAVEDAGGDYDDIVEVLEELGELASQI</sequence>
<dbReference type="STRING" id="84029.CROST_33180"/>
<organism evidence="1 2">
    <name type="scientific">Clostridium felsineum</name>
    <dbReference type="NCBI Taxonomy" id="36839"/>
    <lineage>
        <taxon>Bacteria</taxon>
        <taxon>Bacillati</taxon>
        <taxon>Bacillota</taxon>
        <taxon>Clostridia</taxon>
        <taxon>Eubacteriales</taxon>
        <taxon>Clostridiaceae</taxon>
        <taxon>Clostridium</taxon>
    </lineage>
</organism>
<protein>
    <submittedName>
        <fullName evidence="1">Uncharacterized protein</fullName>
    </submittedName>
</protein>
<dbReference type="AlphaFoldDB" id="A0A1S8L1D7"/>
<dbReference type="KEGG" id="crw:CROST_001470"/>